<dbReference type="PANTHER" id="PTHR40469">
    <property type="entry name" value="SECRETED GLYCOSYL HYDROLASE"/>
    <property type="match status" value="1"/>
</dbReference>
<evidence type="ECO:0000313" key="3">
    <source>
        <dbReference type="Proteomes" id="UP001262410"/>
    </source>
</evidence>
<keyword evidence="3" id="KW-1185">Reference proteome</keyword>
<dbReference type="EMBL" id="JAVDPW010000012">
    <property type="protein sequence ID" value="MDR6293496.1"/>
    <property type="molecule type" value="Genomic_DNA"/>
</dbReference>
<dbReference type="InterPro" id="IPR029062">
    <property type="entry name" value="Class_I_gatase-like"/>
</dbReference>
<comment type="caution">
    <text evidence="2">The sequence shown here is derived from an EMBL/GenBank/DDBJ whole genome shotgun (WGS) entry which is preliminary data.</text>
</comment>
<dbReference type="SUPFAM" id="SSF52317">
    <property type="entry name" value="Class I glutamine amidotransferase-like"/>
    <property type="match status" value="1"/>
</dbReference>
<reference evidence="2 3" key="1">
    <citation type="submission" date="2023-07" db="EMBL/GenBank/DDBJ databases">
        <title>Sorghum-associated microbial communities from plants grown in Nebraska, USA.</title>
        <authorList>
            <person name="Schachtman D."/>
        </authorList>
    </citation>
    <scope>NUCLEOTIDE SEQUENCE [LARGE SCALE GENOMIC DNA]</scope>
    <source>
        <strain evidence="2 3">584</strain>
    </source>
</reference>
<dbReference type="PANTHER" id="PTHR40469:SF2">
    <property type="entry name" value="GALACTOSE-BINDING DOMAIN-LIKE SUPERFAMILY PROTEIN"/>
    <property type="match status" value="1"/>
</dbReference>
<dbReference type="InterPro" id="IPR029010">
    <property type="entry name" value="ThuA-like"/>
</dbReference>
<protein>
    <recommendedName>
        <fullName evidence="1">ThuA-like domain-containing protein</fullName>
    </recommendedName>
</protein>
<evidence type="ECO:0000313" key="2">
    <source>
        <dbReference type="EMBL" id="MDR6293496.1"/>
    </source>
</evidence>
<gene>
    <name evidence="2" type="ORF">E9232_006047</name>
</gene>
<dbReference type="RefSeq" id="WP_309800514.1">
    <property type="nucleotide sequence ID" value="NZ_JAVDPW010000012.1"/>
</dbReference>
<organism evidence="2 3">
    <name type="scientific">Inquilinus ginsengisoli</name>
    <dbReference type="NCBI Taxonomy" id="363840"/>
    <lineage>
        <taxon>Bacteria</taxon>
        <taxon>Pseudomonadati</taxon>
        <taxon>Pseudomonadota</taxon>
        <taxon>Alphaproteobacteria</taxon>
        <taxon>Rhodospirillales</taxon>
        <taxon>Rhodospirillaceae</taxon>
        <taxon>Inquilinus</taxon>
    </lineage>
</organism>
<name>A0ABU1JXY4_9PROT</name>
<evidence type="ECO:0000259" key="1">
    <source>
        <dbReference type="Pfam" id="PF06283"/>
    </source>
</evidence>
<dbReference type="Pfam" id="PF06283">
    <property type="entry name" value="ThuA"/>
    <property type="match status" value="1"/>
</dbReference>
<dbReference type="Gene3D" id="3.40.50.880">
    <property type="match status" value="1"/>
</dbReference>
<dbReference type="Proteomes" id="UP001262410">
    <property type="component" value="Unassembled WGS sequence"/>
</dbReference>
<proteinExistence type="predicted"/>
<accession>A0ABU1JXY4</accession>
<sequence length="216" mass="24385">MTRQALIVWGGWNGHTPQECADVVAGMLRDDGFEVFIEDTTEAFADPGLKDMHLIVPIYTMSTMEKEEVTNLTSAVESGVGLAGFHGGMCDAFRNEVAYQFMTGGQWVSHPGNIIDYRVRVTRRDDPVMQGLEDFDYRSEQYYMHVDPNNEVLAETTFTGDHAAWIAGHTMPVVWKRKHGAGRVFYSALGHRVEEFENQAMRTILHRGLLWAAREA</sequence>
<feature type="domain" description="ThuA-like" evidence="1">
    <location>
        <begin position="5"/>
        <end position="212"/>
    </location>
</feature>